<comment type="caution">
    <text evidence="3">The sequence shown here is derived from an EMBL/GenBank/DDBJ whole genome shotgun (WGS) entry which is preliminary data.</text>
</comment>
<dbReference type="AlphaFoldDB" id="A0ABD1Y737"/>
<organism evidence="3 4">
    <name type="scientific">Riccia fluitans</name>
    <dbReference type="NCBI Taxonomy" id="41844"/>
    <lineage>
        <taxon>Eukaryota</taxon>
        <taxon>Viridiplantae</taxon>
        <taxon>Streptophyta</taxon>
        <taxon>Embryophyta</taxon>
        <taxon>Marchantiophyta</taxon>
        <taxon>Marchantiopsida</taxon>
        <taxon>Marchantiidae</taxon>
        <taxon>Marchantiales</taxon>
        <taxon>Ricciaceae</taxon>
        <taxon>Riccia</taxon>
    </lineage>
</organism>
<keyword evidence="4" id="KW-1185">Reference proteome</keyword>
<name>A0ABD1Y737_9MARC</name>
<feature type="transmembrane region" description="Helical" evidence="2">
    <location>
        <begin position="56"/>
        <end position="76"/>
    </location>
</feature>
<protein>
    <submittedName>
        <fullName evidence="3">Uncharacterized protein</fullName>
    </submittedName>
</protein>
<proteinExistence type="predicted"/>
<dbReference type="Proteomes" id="UP001605036">
    <property type="component" value="Unassembled WGS sequence"/>
</dbReference>
<reference evidence="3 4" key="1">
    <citation type="submission" date="2024-09" db="EMBL/GenBank/DDBJ databases">
        <title>Chromosome-scale assembly of Riccia fluitans.</title>
        <authorList>
            <person name="Paukszto L."/>
            <person name="Sawicki J."/>
            <person name="Karawczyk K."/>
            <person name="Piernik-Szablinska J."/>
            <person name="Szczecinska M."/>
            <person name="Mazdziarz M."/>
        </authorList>
    </citation>
    <scope>NUCLEOTIDE SEQUENCE [LARGE SCALE GENOMIC DNA]</scope>
    <source>
        <strain evidence="3">Rf_01</strain>
        <tissue evidence="3">Aerial parts of the thallus</tissue>
    </source>
</reference>
<keyword evidence="2" id="KW-0472">Membrane</keyword>
<keyword evidence="2" id="KW-1133">Transmembrane helix</keyword>
<dbReference type="EMBL" id="JBHFFA010000006">
    <property type="protein sequence ID" value="KAL2622441.1"/>
    <property type="molecule type" value="Genomic_DNA"/>
</dbReference>
<feature type="region of interest" description="Disordered" evidence="1">
    <location>
        <begin position="1"/>
        <end position="23"/>
    </location>
</feature>
<sequence>MSSTPDSRTDFVSGEQLQRPPPRKAPFKFLMPLVYAPILPLIRIGLRKQPVLRDRLFTVVLGAALLHGGYLVTNLYDIESK</sequence>
<evidence type="ECO:0000256" key="2">
    <source>
        <dbReference type="SAM" id="Phobius"/>
    </source>
</evidence>
<evidence type="ECO:0000313" key="4">
    <source>
        <dbReference type="Proteomes" id="UP001605036"/>
    </source>
</evidence>
<dbReference type="PANTHER" id="PTHR37713">
    <property type="entry name" value="OS05G0176600 PROTEIN"/>
    <property type="match status" value="1"/>
</dbReference>
<keyword evidence="2" id="KW-0812">Transmembrane</keyword>
<accession>A0ABD1Y737</accession>
<gene>
    <name evidence="3" type="ORF">R1flu_002646</name>
</gene>
<evidence type="ECO:0000313" key="3">
    <source>
        <dbReference type="EMBL" id="KAL2622441.1"/>
    </source>
</evidence>
<dbReference type="PANTHER" id="PTHR37713:SF1">
    <property type="entry name" value="OS05G0176600 PROTEIN"/>
    <property type="match status" value="1"/>
</dbReference>
<evidence type="ECO:0000256" key="1">
    <source>
        <dbReference type="SAM" id="MobiDB-lite"/>
    </source>
</evidence>